<keyword evidence="4" id="KW-0853">WD repeat</keyword>
<dbReference type="InterPro" id="IPR036322">
    <property type="entry name" value="WD40_repeat_dom_sf"/>
</dbReference>
<dbReference type="STRING" id="6265.A0A0B2UVQ6"/>
<dbReference type="OMA" id="WDAQGAN"/>
<proteinExistence type="predicted"/>
<keyword evidence="2" id="KW-0969">Cilium</keyword>
<dbReference type="Gene3D" id="2.130.10.10">
    <property type="entry name" value="YVTN repeat-like/Quinoprotein amine dehydrogenase"/>
    <property type="match status" value="2"/>
</dbReference>
<evidence type="ECO:0000256" key="3">
    <source>
        <dbReference type="ARBA" id="ARBA00023273"/>
    </source>
</evidence>
<dbReference type="Pfam" id="PF00400">
    <property type="entry name" value="WD40"/>
    <property type="match status" value="2"/>
</dbReference>
<dbReference type="SUPFAM" id="SSF50978">
    <property type="entry name" value="WD40 repeat-like"/>
    <property type="match status" value="2"/>
</dbReference>
<dbReference type="FunFam" id="1.25.40.470:FF:000007">
    <property type="entry name" value="Intraflagellar transport 80 homolog (Chlamydomonas)"/>
    <property type="match status" value="1"/>
</dbReference>
<dbReference type="InterPro" id="IPR015943">
    <property type="entry name" value="WD40/YVTN_repeat-like_dom_sf"/>
</dbReference>
<feature type="repeat" description="WD" evidence="4">
    <location>
        <begin position="182"/>
        <end position="214"/>
    </location>
</feature>
<organism evidence="7 8">
    <name type="scientific">Toxocara canis</name>
    <name type="common">Canine roundworm</name>
    <dbReference type="NCBI Taxonomy" id="6265"/>
    <lineage>
        <taxon>Eukaryota</taxon>
        <taxon>Metazoa</taxon>
        <taxon>Ecdysozoa</taxon>
        <taxon>Nematoda</taxon>
        <taxon>Chromadorea</taxon>
        <taxon>Rhabditida</taxon>
        <taxon>Spirurina</taxon>
        <taxon>Ascaridomorpha</taxon>
        <taxon>Ascaridoidea</taxon>
        <taxon>Toxocaridae</taxon>
        <taxon>Toxocara</taxon>
    </lineage>
</organism>
<dbReference type="EMBL" id="JPKZ01003105">
    <property type="protein sequence ID" value="KHN73498.1"/>
    <property type="molecule type" value="Genomic_DNA"/>
</dbReference>
<dbReference type="Proteomes" id="UP000031036">
    <property type="component" value="Unassembled WGS sequence"/>
</dbReference>
<dbReference type="GO" id="GO:0060271">
    <property type="term" value="P:cilium assembly"/>
    <property type="evidence" value="ECO:0007669"/>
    <property type="project" value="TreeGrafter"/>
</dbReference>
<gene>
    <name evidence="7" type="primary">IFT80</name>
    <name evidence="7" type="ORF">Tcan_11724</name>
</gene>
<keyword evidence="8" id="KW-1185">Reference proteome</keyword>
<keyword evidence="7" id="KW-0282">Flagellum</keyword>
<accession>A0A0B2UVQ6</accession>
<dbReference type="Gene3D" id="1.25.40.470">
    <property type="match status" value="1"/>
</dbReference>
<dbReference type="AlphaFoldDB" id="A0A0B2UVQ6"/>
<dbReference type="InterPro" id="IPR001680">
    <property type="entry name" value="WD40_rpt"/>
</dbReference>
<keyword evidence="3" id="KW-0966">Cell projection</keyword>
<dbReference type="PANTHER" id="PTHR24098:SF0">
    <property type="entry name" value="OUTER SEGMENT 5"/>
    <property type="match status" value="1"/>
</dbReference>
<comment type="caution">
    <text evidence="7">The sequence shown here is derived from an EMBL/GenBank/DDBJ whole genome shotgun (WGS) entry which is preliminary data.</text>
</comment>
<reference evidence="7 8" key="1">
    <citation type="submission" date="2014-11" db="EMBL/GenBank/DDBJ databases">
        <title>Genetic blueprint of the zoonotic pathogen Toxocara canis.</title>
        <authorList>
            <person name="Zhu X.-Q."/>
            <person name="Korhonen P.K."/>
            <person name="Cai H."/>
            <person name="Young N.D."/>
            <person name="Nejsum P."/>
            <person name="von Samson-Himmelstjerna G."/>
            <person name="Boag P.R."/>
            <person name="Tan P."/>
            <person name="Li Q."/>
            <person name="Min J."/>
            <person name="Yang Y."/>
            <person name="Wang X."/>
            <person name="Fang X."/>
            <person name="Hall R.S."/>
            <person name="Hofmann A."/>
            <person name="Sternberg P.W."/>
            <person name="Jex A.R."/>
            <person name="Gasser R.B."/>
        </authorList>
    </citation>
    <scope>NUCLEOTIDE SEQUENCE [LARGE SCALE GENOMIC DNA]</scope>
    <source>
        <strain evidence="7">PN_DK_2014</strain>
    </source>
</reference>
<evidence type="ECO:0000256" key="2">
    <source>
        <dbReference type="ARBA" id="ARBA00023069"/>
    </source>
</evidence>
<dbReference type="FunFam" id="2.130.10.10:FF:000463">
    <property type="entry name" value="intraflagellar transport protein 80 homolog"/>
    <property type="match status" value="1"/>
</dbReference>
<dbReference type="Pfam" id="PF23387">
    <property type="entry name" value="TPR_IFT80_172"/>
    <property type="match status" value="1"/>
</dbReference>
<feature type="domain" description="IFT80 second beta-propeller" evidence="5">
    <location>
        <begin position="298"/>
        <end position="587"/>
    </location>
</feature>
<evidence type="ECO:0000259" key="6">
    <source>
        <dbReference type="Pfam" id="PF23387"/>
    </source>
</evidence>
<feature type="domain" description="IFT80/172/WDR35 TPR" evidence="6">
    <location>
        <begin position="615"/>
        <end position="760"/>
    </location>
</feature>
<name>A0A0B2UVQ6_TOXCA</name>
<evidence type="ECO:0000256" key="4">
    <source>
        <dbReference type="PROSITE-ProRule" id="PRU00221"/>
    </source>
</evidence>
<dbReference type="InterPro" id="IPR056456">
    <property type="entry name" value="Beta-prop_IFT80_2nd"/>
</dbReference>
<dbReference type="GO" id="GO:0030992">
    <property type="term" value="C:intraciliary transport particle B"/>
    <property type="evidence" value="ECO:0007669"/>
    <property type="project" value="TreeGrafter"/>
</dbReference>
<evidence type="ECO:0000313" key="8">
    <source>
        <dbReference type="Proteomes" id="UP000031036"/>
    </source>
</evidence>
<sequence>MRLKVTMSREPKHKDAVVAVGWMNSDEMLSCGDDQQLLRWNLVSLEAHPLTQLPSTFYPTGMHWFPRDQLKQSSNDVFVLASTEGKFYIYNRVGRLEKAVDAHKGATLSARWSYDGCSLLTCGEDGAVKMWSRNGMLRSVLSQNGTPVYGVSWSADNARIIYCCGENCFIKALKSQMSPIKWKAHDGLVLCVDWSLNTNLIVTGGEDCKYKVWDGYGRQLFSSASHDYPITSVAWNAEGDLFAVGSFNLLRLCDKAGWSHSLEKLATGSIFNMSWSPDSTQIACGCANGYVIHAHVIEKRVAWRNIEAVQSKRKSVDVRDVLSDVAREKLEMRDRITKLALGFEQLVITTTKQCYIFSAKNWNTPVITDLKECSVSLILLCEKYFLLIDGSTIQICTYEGRVQCTLKLPSSAQGDVISERTAAISNDTTAIRDRADQRIIHLFETVTAKSAGDGKIIHTNEIIEVAIDQCGAANERKVAFIDKSSDCFICLVKTYGISQRIAKLGTMVTNIRFNDQTNMLAGLEDNRLVIWGYPSVVFVDKDLLQKTIIEREGSDFGKSPYLLAFIGNHVSVRRSDGSLVPCGVTPFPAALSSYIAASKWDQATRLCRHIKEDYLWGMLAAMAASAKNFHAAEIAYGALDEVEKVSFLRELRAYQSKDVKSALMTAFTGNIRDADTMLVQTGHIFRAIMFNISLFRWQRALELAVKHKMHLDTVIGYRQKYLHETGRKETDSNFLQHLSEVEIDWEHIREKIREDEASEQK</sequence>
<comment type="subcellular location">
    <subcellularLocation>
        <location evidence="1">Cell projection</location>
        <location evidence="1">Cilium</location>
    </subcellularLocation>
</comment>
<dbReference type="PANTHER" id="PTHR24098">
    <property type="entry name" value="OUTER SEGMENT 5"/>
    <property type="match status" value="1"/>
</dbReference>
<dbReference type="OrthoDB" id="408728at2759"/>
<dbReference type="Pfam" id="PF23335">
    <property type="entry name" value="Beta-prop_IFT80_2nd"/>
    <property type="match status" value="1"/>
</dbReference>
<feature type="repeat" description="WD" evidence="4">
    <location>
        <begin position="100"/>
        <end position="132"/>
    </location>
</feature>
<evidence type="ECO:0000259" key="5">
    <source>
        <dbReference type="Pfam" id="PF23335"/>
    </source>
</evidence>
<dbReference type="PROSITE" id="PS50294">
    <property type="entry name" value="WD_REPEATS_REGION"/>
    <property type="match status" value="2"/>
</dbReference>
<dbReference type="InterPro" id="IPR056157">
    <property type="entry name" value="TPR_IFT80_172_dom"/>
</dbReference>
<dbReference type="PROSITE" id="PS50082">
    <property type="entry name" value="WD_REPEATS_2"/>
    <property type="match status" value="2"/>
</dbReference>
<evidence type="ECO:0000313" key="7">
    <source>
        <dbReference type="EMBL" id="KHN73498.1"/>
    </source>
</evidence>
<evidence type="ECO:0000256" key="1">
    <source>
        <dbReference type="ARBA" id="ARBA00004138"/>
    </source>
</evidence>
<dbReference type="GO" id="GO:0005929">
    <property type="term" value="C:cilium"/>
    <property type="evidence" value="ECO:0007669"/>
    <property type="project" value="UniProtKB-SubCell"/>
</dbReference>
<protein>
    <submittedName>
        <fullName evidence="7">Intraflagellar transport protein 80-like protein</fullName>
    </submittedName>
</protein>
<dbReference type="SMART" id="SM00320">
    <property type="entry name" value="WD40"/>
    <property type="match status" value="6"/>
</dbReference>